<name>A0AAD9N158_9ANNE</name>
<comment type="similarity">
    <text evidence="2">Belongs to the TAPT1 family.</text>
</comment>
<accession>A0AAD9N158</accession>
<feature type="region of interest" description="Disordered" evidence="6">
    <location>
        <begin position="202"/>
        <end position="246"/>
    </location>
</feature>
<dbReference type="InterPro" id="IPR008010">
    <property type="entry name" value="Tatp1"/>
</dbReference>
<dbReference type="GO" id="GO:0005789">
    <property type="term" value="C:endoplasmic reticulum membrane"/>
    <property type="evidence" value="ECO:0007669"/>
    <property type="project" value="TreeGrafter"/>
</dbReference>
<dbReference type="GO" id="GO:0036064">
    <property type="term" value="C:ciliary basal body"/>
    <property type="evidence" value="ECO:0007669"/>
    <property type="project" value="TreeGrafter"/>
</dbReference>
<gene>
    <name evidence="8" type="ORF">LSH36_356g06015</name>
</gene>
<feature type="region of interest" description="Disordered" evidence="6">
    <location>
        <begin position="119"/>
        <end position="139"/>
    </location>
</feature>
<dbReference type="AlphaFoldDB" id="A0AAD9N158"/>
<protein>
    <submittedName>
        <fullName evidence="8">Uncharacterized protein</fullName>
    </submittedName>
</protein>
<dbReference type="GO" id="GO:0045724">
    <property type="term" value="P:positive regulation of cilium assembly"/>
    <property type="evidence" value="ECO:0007669"/>
    <property type="project" value="TreeGrafter"/>
</dbReference>
<feature type="compositionally biased region" description="Basic and acidic residues" evidence="6">
    <location>
        <begin position="119"/>
        <end position="133"/>
    </location>
</feature>
<feature type="compositionally biased region" description="Basic and acidic residues" evidence="6">
    <location>
        <begin position="219"/>
        <end position="237"/>
    </location>
</feature>
<evidence type="ECO:0000256" key="4">
    <source>
        <dbReference type="ARBA" id="ARBA00022989"/>
    </source>
</evidence>
<comment type="subcellular location">
    <subcellularLocation>
        <location evidence="1">Membrane</location>
        <topology evidence="1">Multi-pass membrane protein</topology>
    </subcellularLocation>
</comment>
<dbReference type="Pfam" id="PF05346">
    <property type="entry name" value="DUF747"/>
    <property type="match status" value="1"/>
</dbReference>
<evidence type="ECO:0000313" key="8">
    <source>
        <dbReference type="EMBL" id="KAK2151643.1"/>
    </source>
</evidence>
<evidence type="ECO:0000256" key="2">
    <source>
        <dbReference type="ARBA" id="ARBA00008803"/>
    </source>
</evidence>
<keyword evidence="3 7" id="KW-0812">Transmembrane</keyword>
<evidence type="ECO:0000256" key="6">
    <source>
        <dbReference type="SAM" id="MobiDB-lite"/>
    </source>
</evidence>
<keyword evidence="5 7" id="KW-0472">Membrane</keyword>
<evidence type="ECO:0000256" key="3">
    <source>
        <dbReference type="ARBA" id="ARBA00022692"/>
    </source>
</evidence>
<reference evidence="8" key="1">
    <citation type="journal article" date="2023" name="Mol. Biol. Evol.">
        <title>Third-Generation Sequencing Reveals the Adaptive Role of the Epigenome in Three Deep-Sea Polychaetes.</title>
        <authorList>
            <person name="Perez M."/>
            <person name="Aroh O."/>
            <person name="Sun Y."/>
            <person name="Lan Y."/>
            <person name="Juniper S.K."/>
            <person name="Young C.R."/>
            <person name="Angers B."/>
            <person name="Qian P.Y."/>
        </authorList>
    </citation>
    <scope>NUCLEOTIDE SEQUENCE</scope>
    <source>
        <strain evidence="8">P08H-3</strain>
    </source>
</reference>
<keyword evidence="9" id="KW-1185">Reference proteome</keyword>
<evidence type="ECO:0000256" key="5">
    <source>
        <dbReference type="ARBA" id="ARBA00023136"/>
    </source>
</evidence>
<dbReference type="PANTHER" id="PTHR13317:SF4">
    <property type="entry name" value="TRANSMEMBRANE ANTERIOR POSTERIOR TRANSFORMATION PROTEIN 1 HOMOLOG"/>
    <property type="match status" value="1"/>
</dbReference>
<evidence type="ECO:0000313" key="9">
    <source>
        <dbReference type="Proteomes" id="UP001208570"/>
    </source>
</evidence>
<keyword evidence="4 7" id="KW-1133">Transmembrane helix</keyword>
<sequence length="246" mass="27532">MLNSRQKHAFADHLDLVSRRMGFIPLPLAALLVRVTGQSLRLQTASGYLLCLVFYFCMVTLKVLISIILLGMACGYVDEKRASEAATNIPIIVKPKVTQDDINIGTKTPTKQINEILQDSRKPPSKENLESRSRTSSQGDEAMIVGEMCLNRSQSFSENLSQIVEELRPELTDGISPKSLFANSTVSLASVSLNEDYTLKDAHEDRTGSSDQFNLRQRKKEDKKVDRPQKPLSEVDRFSMVSNRIV</sequence>
<comment type="caution">
    <text evidence="8">The sequence shown here is derived from an EMBL/GenBank/DDBJ whole genome shotgun (WGS) entry which is preliminary data.</text>
</comment>
<evidence type="ECO:0000256" key="1">
    <source>
        <dbReference type="ARBA" id="ARBA00004141"/>
    </source>
</evidence>
<organism evidence="8 9">
    <name type="scientific">Paralvinella palmiformis</name>
    <dbReference type="NCBI Taxonomy" id="53620"/>
    <lineage>
        <taxon>Eukaryota</taxon>
        <taxon>Metazoa</taxon>
        <taxon>Spiralia</taxon>
        <taxon>Lophotrochozoa</taxon>
        <taxon>Annelida</taxon>
        <taxon>Polychaeta</taxon>
        <taxon>Sedentaria</taxon>
        <taxon>Canalipalpata</taxon>
        <taxon>Terebellida</taxon>
        <taxon>Terebelliformia</taxon>
        <taxon>Alvinellidae</taxon>
        <taxon>Paralvinella</taxon>
    </lineage>
</organism>
<dbReference type="Proteomes" id="UP001208570">
    <property type="component" value="Unassembled WGS sequence"/>
</dbReference>
<feature type="transmembrane region" description="Helical" evidence="7">
    <location>
        <begin position="47"/>
        <end position="71"/>
    </location>
</feature>
<proteinExistence type="inferred from homology"/>
<dbReference type="PANTHER" id="PTHR13317">
    <property type="entry name" value="TRANSMEMBRANE ANTERIOR POSTERIOR TRANSFORMATION PROTEIN 1 HOMOLOG"/>
    <property type="match status" value="1"/>
</dbReference>
<evidence type="ECO:0000256" key="7">
    <source>
        <dbReference type="SAM" id="Phobius"/>
    </source>
</evidence>
<dbReference type="EMBL" id="JAODUP010000356">
    <property type="protein sequence ID" value="KAK2151643.1"/>
    <property type="molecule type" value="Genomic_DNA"/>
</dbReference>